<protein>
    <recommendedName>
        <fullName evidence="4">Trimeric autotransporter adhesin YadA-like C-terminal membrane anchor domain-containing protein</fullName>
    </recommendedName>
</protein>
<evidence type="ECO:0000313" key="2">
    <source>
        <dbReference type="EMBL" id="NIK87050.1"/>
    </source>
</evidence>
<comment type="caution">
    <text evidence="2">The sequence shown here is derived from an EMBL/GenBank/DDBJ whole genome shotgun (WGS) entry which is preliminary data.</text>
</comment>
<gene>
    <name evidence="2" type="ORF">FHS83_000368</name>
</gene>
<evidence type="ECO:0008006" key="4">
    <source>
        <dbReference type="Google" id="ProtNLM"/>
    </source>
</evidence>
<dbReference type="RefSeq" id="WP_167080296.1">
    <property type="nucleotide sequence ID" value="NZ_BAAADC010000001.1"/>
</dbReference>
<dbReference type="AlphaFoldDB" id="A0A846MVG1"/>
<reference evidence="2 3" key="1">
    <citation type="submission" date="2020-03" db="EMBL/GenBank/DDBJ databases">
        <title>Genomic Encyclopedia of Type Strains, Phase IV (KMG-IV): sequencing the most valuable type-strain genomes for metagenomic binning, comparative biology and taxonomic classification.</title>
        <authorList>
            <person name="Goeker M."/>
        </authorList>
    </citation>
    <scope>NUCLEOTIDE SEQUENCE [LARGE SCALE GENOMIC DNA]</scope>
    <source>
        <strain evidence="2 3">DSM 19867</strain>
    </source>
</reference>
<dbReference type="EMBL" id="JAASRM010000001">
    <property type="protein sequence ID" value="NIK87050.1"/>
    <property type="molecule type" value="Genomic_DNA"/>
</dbReference>
<evidence type="ECO:0000256" key="1">
    <source>
        <dbReference type="SAM" id="SignalP"/>
    </source>
</evidence>
<organism evidence="2 3">
    <name type="scientific">Rhizomicrobium palustre</name>
    <dbReference type="NCBI Taxonomy" id="189966"/>
    <lineage>
        <taxon>Bacteria</taxon>
        <taxon>Pseudomonadati</taxon>
        <taxon>Pseudomonadota</taxon>
        <taxon>Alphaproteobacteria</taxon>
        <taxon>Micropepsales</taxon>
        <taxon>Micropepsaceae</taxon>
        <taxon>Rhizomicrobium</taxon>
    </lineage>
</organism>
<keyword evidence="1" id="KW-0732">Signal</keyword>
<name>A0A846MVG1_9PROT</name>
<proteinExistence type="predicted"/>
<dbReference type="Proteomes" id="UP000570514">
    <property type="component" value="Unassembled WGS sequence"/>
</dbReference>
<dbReference type="InterPro" id="IPR045584">
    <property type="entry name" value="Pilin-like"/>
</dbReference>
<evidence type="ECO:0000313" key="3">
    <source>
        <dbReference type="Proteomes" id="UP000570514"/>
    </source>
</evidence>
<dbReference type="SUPFAM" id="SSF54523">
    <property type="entry name" value="Pili subunits"/>
    <property type="match status" value="1"/>
</dbReference>
<keyword evidence="3" id="KW-1185">Reference proteome</keyword>
<feature type="chain" id="PRO_5032867298" description="Trimeric autotransporter adhesin YadA-like C-terminal membrane anchor domain-containing protein" evidence="1">
    <location>
        <begin position="23"/>
        <end position="256"/>
    </location>
</feature>
<sequence length="256" mass="25849">MRLRFVISAVFSVVAGLGAADADSWSGTNYDIGAGEVARICMLYCSDSTPAPSGSALDLNNAYIAIAGMMPTSSSPTGSALATGVGLVSLNRFASANSVANLQSLLGAQGGSLASLQALVGSQGKSLVSLQDTVGNQGQAILNLQGQNTALNAQMAAVTKDLAIISNQVASLVVAQRETEKHAWIGSALASALVAVAPAEGKTNRLGINMATVQGQSAMGLNYAHVSGGWDVNAGVAISTSQSRYAEGRVGVGFSW</sequence>
<accession>A0A846MVG1</accession>
<dbReference type="Gene3D" id="3.30.1300.30">
    <property type="entry name" value="GSPII I/J protein-like"/>
    <property type="match status" value="1"/>
</dbReference>
<feature type="signal peptide" evidence="1">
    <location>
        <begin position="1"/>
        <end position="22"/>
    </location>
</feature>